<evidence type="ECO:0000313" key="1">
    <source>
        <dbReference type="EMBL" id="ADX87859.1"/>
    </source>
</evidence>
<reference evidence="1 2" key="1">
    <citation type="journal article" date="2011" name="MBio">
        <title>Evidence of a dominant lineage of Vibrio cholerae-specific lytic bacteriophages shed by cholera patients over a 10-year period in Dhaka, Bangladesh.</title>
        <authorList>
            <person name="Seed K.D."/>
            <person name="Bodi K.L."/>
            <person name="Kropinski A.M."/>
            <person name="Ackermann H.W."/>
            <person name="Calderwood S.B."/>
            <person name="Qadri F."/>
            <person name="Camilli A."/>
        </authorList>
    </citation>
    <scope>NUCLEOTIDE SEQUENCE [LARGE SCALE GENOMIC DNA]</scope>
</reference>
<gene>
    <name evidence="1" type="primary">ORF43</name>
</gene>
<evidence type="ECO:0000313" key="2">
    <source>
        <dbReference type="Proteomes" id="UP000007502"/>
    </source>
</evidence>
<dbReference type="OrthoDB" id="15966at10239"/>
<accession>F1D165</accession>
<dbReference type="Proteomes" id="UP000007502">
    <property type="component" value="Segment"/>
</dbReference>
<name>F1D165_9CAUD</name>
<keyword evidence="2" id="KW-1185">Reference proteome</keyword>
<dbReference type="GeneID" id="10228522"/>
<dbReference type="RefSeq" id="YP_004250984.1">
    <property type="nucleotide sequence ID" value="NC_015157.1"/>
</dbReference>
<organism evidence="1 2">
    <name type="scientific">Vibrio phage ICP1</name>
    <dbReference type="NCBI Taxonomy" id="979525"/>
    <lineage>
        <taxon>Viruses</taxon>
        <taxon>Duplodnaviria</taxon>
        <taxon>Heunggongvirae</taxon>
        <taxon>Uroviricota</taxon>
        <taxon>Caudoviricetes</taxon>
        <taxon>Mohonavirus</taxon>
        <taxon>Mohonavirus ICP1</taxon>
    </lineage>
</organism>
<proteinExistence type="predicted"/>
<protein>
    <submittedName>
        <fullName evidence="1">Uncharacterized protein ORF43</fullName>
    </submittedName>
</protein>
<sequence length="80" mass="9239">MKQGVYININGSYERVDSFRHSTERVFTKAHDKIAPEGRIFVVKCKDCGGSTFEDDGRFINEFSCSCCVESYTEVFFYKD</sequence>
<dbReference type="EMBL" id="HQ641347">
    <property type="protein sequence ID" value="ADX87859.1"/>
    <property type="molecule type" value="Genomic_DNA"/>
</dbReference>
<dbReference type="KEGG" id="vg:10228522"/>